<keyword evidence="3" id="KW-1185">Reference proteome</keyword>
<accession>A0A8H5ARR0</accession>
<dbReference type="EMBL" id="JAACJK010000234">
    <property type="protein sequence ID" value="KAF5309664.1"/>
    <property type="molecule type" value="Genomic_DNA"/>
</dbReference>
<feature type="compositionally biased region" description="Low complexity" evidence="1">
    <location>
        <begin position="126"/>
        <end position="139"/>
    </location>
</feature>
<evidence type="ECO:0000256" key="1">
    <source>
        <dbReference type="SAM" id="MobiDB-lite"/>
    </source>
</evidence>
<feature type="region of interest" description="Disordered" evidence="1">
    <location>
        <begin position="113"/>
        <end position="144"/>
    </location>
</feature>
<evidence type="ECO:0000313" key="3">
    <source>
        <dbReference type="Proteomes" id="UP000541558"/>
    </source>
</evidence>
<comment type="caution">
    <text evidence="2">The sequence shown here is derived from an EMBL/GenBank/DDBJ whole genome shotgun (WGS) entry which is preliminary data.</text>
</comment>
<evidence type="ECO:0000313" key="2">
    <source>
        <dbReference type="EMBL" id="KAF5309664.1"/>
    </source>
</evidence>
<protein>
    <submittedName>
        <fullName evidence="2">Uncharacterized protein</fullName>
    </submittedName>
</protein>
<sequence>MSQFRPAQQSPLSSHSYTSMPGDQPSNLAYGFTYPSSDPTFIDNLQLDIADPNNLAIEDLPFETLCRNGIFKKLFDDYQVAAAQVAKSSQFTQSLYEENMKLRRELQLLHSHAGQVQQPVHHMRTASSQFSDSRSASLAPSDSISNATNLEHSAASAGFIRTRPVACPTDLPQEVLWNLSDCQDDLDCATSGNNGSRPSMKTALRERDGTMVSQTKYKEIKGDVVALCSSNLTPLKEPQSARRPGKPATRTMTWYKSHYRAIWNALLKELEKRHEVLRLCAGNWKAEHMISSHLNALASTAKRTTPTSRGKGKARARAESLGTDSNKSDIEIEENPADEPDTPKPASSSKRPRSQSQQDAATREAKLKKARAEEAEHDDSGVKKKHKGDVNNVFGLGKTNPGGKKSDLPASAIDISGISVNPSHNNLMESLVLNHPSIGNVVTLMDRLKVLSDNPDRYPPEEPESRVVEYTVRIETADPNSATYSEEETNIGWGHYQFTAGDLKISTVLTSWKAVGAVSIAHRLLAAALRTCRVARYLCYHRKVSDAGGYISDMYLGLLVDALWGLVKDIGLIDDDAAGSGAKLPGNADAVSMFESLNTQTTTESLKAWIAKHAIPCMKNPKKADMINAILASEKIPSETDILEMLPKRRGKVKKVSTSPE</sequence>
<dbReference type="Proteomes" id="UP000541558">
    <property type="component" value="Unassembled WGS sequence"/>
</dbReference>
<feature type="region of interest" description="Disordered" evidence="1">
    <location>
        <begin position="1"/>
        <end position="20"/>
    </location>
</feature>
<feature type="region of interest" description="Disordered" evidence="1">
    <location>
        <begin position="297"/>
        <end position="408"/>
    </location>
</feature>
<dbReference type="AlphaFoldDB" id="A0A8H5ARR0"/>
<feature type="compositionally biased region" description="Low complexity" evidence="1">
    <location>
        <begin position="344"/>
        <end position="360"/>
    </location>
</feature>
<dbReference type="OrthoDB" id="3227833at2759"/>
<reference evidence="2 3" key="1">
    <citation type="journal article" date="2020" name="ISME J.">
        <title>Uncovering the hidden diversity of litter-decomposition mechanisms in mushroom-forming fungi.</title>
        <authorList>
            <person name="Floudas D."/>
            <person name="Bentzer J."/>
            <person name="Ahren D."/>
            <person name="Johansson T."/>
            <person name="Persson P."/>
            <person name="Tunlid A."/>
        </authorList>
    </citation>
    <scope>NUCLEOTIDE SEQUENCE [LARGE SCALE GENOMIC DNA]</scope>
    <source>
        <strain evidence="2 3">CBS 175.51</strain>
    </source>
</reference>
<feature type="compositionally biased region" description="Polar residues" evidence="1">
    <location>
        <begin position="297"/>
        <end position="308"/>
    </location>
</feature>
<feature type="compositionally biased region" description="Acidic residues" evidence="1">
    <location>
        <begin position="331"/>
        <end position="340"/>
    </location>
</feature>
<name>A0A8H5ARR0_9AGAR</name>
<feature type="compositionally biased region" description="Basic and acidic residues" evidence="1">
    <location>
        <begin position="361"/>
        <end position="382"/>
    </location>
</feature>
<proteinExistence type="predicted"/>
<gene>
    <name evidence="2" type="ORF">D9611_014040</name>
</gene>
<organism evidence="2 3">
    <name type="scientific">Ephemerocybe angulata</name>
    <dbReference type="NCBI Taxonomy" id="980116"/>
    <lineage>
        <taxon>Eukaryota</taxon>
        <taxon>Fungi</taxon>
        <taxon>Dikarya</taxon>
        <taxon>Basidiomycota</taxon>
        <taxon>Agaricomycotina</taxon>
        <taxon>Agaricomycetes</taxon>
        <taxon>Agaricomycetidae</taxon>
        <taxon>Agaricales</taxon>
        <taxon>Agaricineae</taxon>
        <taxon>Psathyrellaceae</taxon>
        <taxon>Ephemerocybe</taxon>
    </lineage>
</organism>